<reference evidence="6" key="1">
    <citation type="submission" date="2022-03" db="EMBL/GenBank/DDBJ databases">
        <authorList>
            <person name="Lindestad O."/>
        </authorList>
    </citation>
    <scope>NUCLEOTIDE SEQUENCE</scope>
</reference>
<gene>
    <name evidence="6" type="primary">jg4806</name>
    <name evidence="6" type="ORF">PAEG_LOCUS7622</name>
</gene>
<keyword evidence="2" id="KW-1015">Disulfide bond</keyword>
<dbReference type="Proteomes" id="UP000838756">
    <property type="component" value="Unassembled WGS sequence"/>
</dbReference>
<keyword evidence="4" id="KW-0424">Laminin EGF-like domain</keyword>
<proteinExistence type="predicted"/>
<dbReference type="OrthoDB" id="7340622at2759"/>
<dbReference type="FunFam" id="2.10.25.10:FF:000011">
    <property type="entry name" value="Cadherin EGF LAG seven-pass G-type receptor"/>
    <property type="match status" value="1"/>
</dbReference>
<dbReference type="CDD" id="cd02795">
    <property type="entry name" value="CBM6-CBM35-CBM36_like"/>
    <property type="match status" value="1"/>
</dbReference>
<dbReference type="CDD" id="cd00055">
    <property type="entry name" value="EGF_Lam"/>
    <property type="match status" value="1"/>
</dbReference>
<dbReference type="EMBL" id="CAKXAJ010022406">
    <property type="protein sequence ID" value="CAH2227088.1"/>
    <property type="molecule type" value="Genomic_DNA"/>
</dbReference>
<dbReference type="SUPFAM" id="SSF57196">
    <property type="entry name" value="EGF/Laminin"/>
    <property type="match status" value="1"/>
</dbReference>
<keyword evidence="3" id="KW-0325">Glycoprotein</keyword>
<evidence type="ECO:0000256" key="4">
    <source>
        <dbReference type="ARBA" id="ARBA00023292"/>
    </source>
</evidence>
<dbReference type="AlphaFoldDB" id="A0A8S4R377"/>
<dbReference type="GO" id="GO:0007155">
    <property type="term" value="P:cell adhesion"/>
    <property type="evidence" value="ECO:0007669"/>
    <property type="project" value="UniProtKB-ARBA"/>
</dbReference>
<dbReference type="Pfam" id="PF00053">
    <property type="entry name" value="EGF_laminin"/>
    <property type="match status" value="1"/>
</dbReference>
<evidence type="ECO:0000313" key="7">
    <source>
        <dbReference type="Proteomes" id="UP000838756"/>
    </source>
</evidence>
<evidence type="ECO:0000256" key="2">
    <source>
        <dbReference type="ARBA" id="ARBA00023157"/>
    </source>
</evidence>
<dbReference type="GO" id="GO:0009888">
    <property type="term" value="P:tissue development"/>
    <property type="evidence" value="ECO:0007669"/>
    <property type="project" value="UniProtKB-ARBA"/>
</dbReference>
<keyword evidence="1" id="KW-0677">Repeat</keyword>
<evidence type="ECO:0000256" key="1">
    <source>
        <dbReference type="ARBA" id="ARBA00022737"/>
    </source>
</evidence>
<name>A0A8S4R377_9NEOP</name>
<accession>A0A8S4R377</accession>
<keyword evidence="7" id="KW-1185">Reference proteome</keyword>
<dbReference type="GO" id="GO:0030054">
    <property type="term" value="C:cell junction"/>
    <property type="evidence" value="ECO:0007669"/>
    <property type="project" value="UniProtKB-ARBA"/>
</dbReference>
<dbReference type="SMART" id="SM00180">
    <property type="entry name" value="EGF_Lam"/>
    <property type="match status" value="1"/>
</dbReference>
<evidence type="ECO:0000259" key="5">
    <source>
        <dbReference type="SMART" id="SM00180"/>
    </source>
</evidence>
<dbReference type="GO" id="GO:0048731">
    <property type="term" value="P:system development"/>
    <property type="evidence" value="ECO:0007669"/>
    <property type="project" value="UniProtKB-ARBA"/>
</dbReference>
<sequence length="258" mass="29046">MLILINYIIIIANACDCDIGGSIDNNCDKNTGQCRCHSRVDGRRCDRPIRAHYFPTLHQFQYEAEEGLTQSGPVRYRNSEDVFPGYSWKGYVVFSILQNEVINVVLISKSSLYRMVIKYANPLKDIVTASIIITPESVVDTKQSFNVYLRPTHKPQLVTVLVEKGNAPAPFVMNAGNWTVTIKTTKEIMIDYFVLIPEAYYEATVLTKLVDTPCIIGENKLCRHFAYPNLRGLPATTVSDLVSEVTLFIDDPEVNEAT</sequence>
<comment type="caution">
    <text evidence="6">The sequence shown here is derived from an EMBL/GenBank/DDBJ whole genome shotgun (WGS) entry which is preliminary data.</text>
</comment>
<dbReference type="InterPro" id="IPR002049">
    <property type="entry name" value="LE_dom"/>
</dbReference>
<dbReference type="Gene3D" id="2.60.120.260">
    <property type="entry name" value="Galactose-binding domain-like"/>
    <property type="match status" value="1"/>
</dbReference>
<organism evidence="6 7">
    <name type="scientific">Pararge aegeria aegeria</name>
    <dbReference type="NCBI Taxonomy" id="348720"/>
    <lineage>
        <taxon>Eukaryota</taxon>
        <taxon>Metazoa</taxon>
        <taxon>Ecdysozoa</taxon>
        <taxon>Arthropoda</taxon>
        <taxon>Hexapoda</taxon>
        <taxon>Insecta</taxon>
        <taxon>Pterygota</taxon>
        <taxon>Neoptera</taxon>
        <taxon>Endopterygota</taxon>
        <taxon>Lepidoptera</taxon>
        <taxon>Glossata</taxon>
        <taxon>Ditrysia</taxon>
        <taxon>Papilionoidea</taxon>
        <taxon>Nymphalidae</taxon>
        <taxon>Satyrinae</taxon>
        <taxon>Satyrini</taxon>
        <taxon>Parargina</taxon>
        <taxon>Pararge</taxon>
    </lineage>
</organism>
<evidence type="ECO:0000256" key="3">
    <source>
        <dbReference type="ARBA" id="ARBA00023180"/>
    </source>
</evidence>
<evidence type="ECO:0000313" key="6">
    <source>
        <dbReference type="EMBL" id="CAH2227088.1"/>
    </source>
</evidence>
<feature type="domain" description="Laminin EGF-like" evidence="5">
    <location>
        <begin position="15"/>
        <end position="58"/>
    </location>
</feature>
<dbReference type="GO" id="GO:0048468">
    <property type="term" value="P:cell development"/>
    <property type="evidence" value="ECO:0007669"/>
    <property type="project" value="UniProtKB-ARBA"/>
</dbReference>
<dbReference type="GO" id="GO:0048513">
    <property type="term" value="P:animal organ development"/>
    <property type="evidence" value="ECO:0007669"/>
    <property type="project" value="UniProtKB-ARBA"/>
</dbReference>
<protein>
    <submittedName>
        <fullName evidence="6">Jg4806 protein</fullName>
    </submittedName>
</protein>
<dbReference type="Gene3D" id="2.10.25.10">
    <property type="entry name" value="Laminin"/>
    <property type="match status" value="1"/>
</dbReference>